<dbReference type="AlphaFoldDB" id="A1S3F3"/>
<sequence length="104" mass="10286">MKQAQTGMSTVEYVLVLALVAIAAIGAFSFFGKTLRNQAAGISTELSGRDSQGNIDAAQGAADASSDVANRNYNLGNYNEGANKAAEGDSTGGGGTGGGGPVVD</sequence>
<keyword evidence="2" id="KW-0812">Transmembrane</keyword>
<protein>
    <recommendedName>
        <fullName evidence="5">Pilus assembly protein</fullName>
    </recommendedName>
</protein>
<evidence type="ECO:0008006" key="5">
    <source>
        <dbReference type="Google" id="ProtNLM"/>
    </source>
</evidence>
<dbReference type="EMBL" id="CP000507">
    <property type="protein sequence ID" value="ABL98909.1"/>
    <property type="molecule type" value="Genomic_DNA"/>
</dbReference>
<dbReference type="RefSeq" id="WP_011758819.1">
    <property type="nucleotide sequence ID" value="NC_008700.1"/>
</dbReference>
<reference evidence="3 4" key="1">
    <citation type="submission" date="2006-12" db="EMBL/GenBank/DDBJ databases">
        <title>Complete sequence of Shewanella amazonensis SB2B.</title>
        <authorList>
            <consortium name="US DOE Joint Genome Institute"/>
            <person name="Copeland A."/>
            <person name="Lucas S."/>
            <person name="Lapidus A."/>
            <person name="Barry K."/>
            <person name="Detter J.C."/>
            <person name="Glavina del Rio T."/>
            <person name="Hammon N."/>
            <person name="Israni S."/>
            <person name="Dalin E."/>
            <person name="Tice H."/>
            <person name="Pitluck S."/>
            <person name="Munk A.C."/>
            <person name="Brettin T."/>
            <person name="Bruce D."/>
            <person name="Han C."/>
            <person name="Tapia R."/>
            <person name="Gilna P."/>
            <person name="Schmutz J."/>
            <person name="Larimer F."/>
            <person name="Land M."/>
            <person name="Hauser L."/>
            <person name="Kyrpides N."/>
            <person name="Mikhailova N."/>
            <person name="Fredrickson J."/>
            <person name="Richardson P."/>
        </authorList>
    </citation>
    <scope>NUCLEOTIDE SEQUENCE [LARGE SCALE GENOMIC DNA]</scope>
    <source>
        <strain evidence="4">ATCC BAA-1098 / SB2B</strain>
    </source>
</reference>
<organism evidence="3 4">
    <name type="scientific">Shewanella amazonensis (strain ATCC BAA-1098 / SB2B)</name>
    <dbReference type="NCBI Taxonomy" id="326297"/>
    <lineage>
        <taxon>Bacteria</taxon>
        <taxon>Pseudomonadati</taxon>
        <taxon>Pseudomonadota</taxon>
        <taxon>Gammaproteobacteria</taxon>
        <taxon>Alteromonadales</taxon>
        <taxon>Shewanellaceae</taxon>
        <taxon>Shewanella</taxon>
    </lineage>
</organism>
<evidence type="ECO:0000313" key="3">
    <source>
        <dbReference type="EMBL" id="ABL98909.1"/>
    </source>
</evidence>
<evidence type="ECO:0000256" key="2">
    <source>
        <dbReference type="SAM" id="Phobius"/>
    </source>
</evidence>
<keyword evidence="2" id="KW-1133">Transmembrane helix</keyword>
<feature type="transmembrane region" description="Helical" evidence="2">
    <location>
        <begin position="13"/>
        <end position="31"/>
    </location>
</feature>
<dbReference type="eggNOG" id="ENOG50331VM">
    <property type="taxonomic scope" value="Bacteria"/>
</dbReference>
<dbReference type="KEGG" id="saz:Sama_0701"/>
<proteinExistence type="predicted"/>
<dbReference type="Proteomes" id="UP000009175">
    <property type="component" value="Chromosome"/>
</dbReference>
<keyword evidence="4" id="KW-1185">Reference proteome</keyword>
<keyword evidence="2" id="KW-0472">Membrane</keyword>
<name>A1S3F3_SHEAM</name>
<accession>A1S3F3</accession>
<feature type="region of interest" description="Disordered" evidence="1">
    <location>
        <begin position="79"/>
        <end position="104"/>
    </location>
</feature>
<feature type="compositionally biased region" description="Polar residues" evidence="1">
    <location>
        <begin position="44"/>
        <end position="54"/>
    </location>
</feature>
<gene>
    <name evidence="3" type="ordered locus">Sama_0701</name>
</gene>
<feature type="compositionally biased region" description="Low complexity" evidence="1">
    <location>
        <begin position="56"/>
        <end position="65"/>
    </location>
</feature>
<feature type="compositionally biased region" description="Gly residues" evidence="1">
    <location>
        <begin position="90"/>
        <end position="104"/>
    </location>
</feature>
<dbReference type="STRING" id="326297.Sama_0701"/>
<evidence type="ECO:0000256" key="1">
    <source>
        <dbReference type="SAM" id="MobiDB-lite"/>
    </source>
</evidence>
<dbReference type="HOGENOM" id="CLU_168123_0_0_6"/>
<evidence type="ECO:0000313" key="4">
    <source>
        <dbReference type="Proteomes" id="UP000009175"/>
    </source>
</evidence>
<feature type="region of interest" description="Disordered" evidence="1">
    <location>
        <begin position="44"/>
        <end position="65"/>
    </location>
</feature>